<organism evidence="2 3">
    <name type="scientific">Burkholderia thailandensis (strain ATCC 700388 / DSM 13276 / CCUG 48851 / CIP 106301 / E264)</name>
    <dbReference type="NCBI Taxonomy" id="271848"/>
    <lineage>
        <taxon>Bacteria</taxon>
        <taxon>Pseudomonadati</taxon>
        <taxon>Pseudomonadota</taxon>
        <taxon>Betaproteobacteria</taxon>
        <taxon>Burkholderiales</taxon>
        <taxon>Burkholderiaceae</taxon>
        <taxon>Burkholderia</taxon>
        <taxon>pseudomallei group</taxon>
    </lineage>
</organism>
<dbReference type="Proteomes" id="UP000001930">
    <property type="component" value="Chromosome I"/>
</dbReference>
<sequence length="145" mass="14755">MCAISCTDRRSFGNSSFDTRSCGATSVAVTANQISQGRYAGVRALGDVCRLRVSRNALASIGGTPIALQQAPGCAAGHDREHVENTLDGAALASPAGYCATDGLTITVANAARMPRGRECWRQAPTPSASKAGIAASGSSRGGRV</sequence>
<evidence type="ECO:0000313" key="2">
    <source>
        <dbReference type="EMBL" id="ABC36327.1"/>
    </source>
</evidence>
<evidence type="ECO:0000256" key="1">
    <source>
        <dbReference type="SAM" id="MobiDB-lite"/>
    </source>
</evidence>
<accession>Q2SZL4</accession>
<dbReference type="KEGG" id="bte:BTH_I1082"/>
<keyword evidence="2" id="KW-0449">Lipoprotein</keyword>
<gene>
    <name evidence="2" type="ordered locus">BTH_I1082</name>
</gene>
<dbReference type="EMBL" id="CP000086">
    <property type="protein sequence ID" value="ABC36327.1"/>
    <property type="molecule type" value="Genomic_DNA"/>
</dbReference>
<name>Q2SZL4_BURTA</name>
<feature type="region of interest" description="Disordered" evidence="1">
    <location>
        <begin position="122"/>
        <end position="145"/>
    </location>
</feature>
<feature type="compositionally biased region" description="Low complexity" evidence="1">
    <location>
        <begin position="128"/>
        <end position="139"/>
    </location>
</feature>
<dbReference type="HOGENOM" id="CLU_2056999_0_0_4"/>
<keyword evidence="3" id="KW-1185">Reference proteome</keyword>
<protein>
    <submittedName>
        <fullName evidence="2">Lipoprotein, putative</fullName>
    </submittedName>
</protein>
<proteinExistence type="predicted"/>
<evidence type="ECO:0000313" key="3">
    <source>
        <dbReference type="Proteomes" id="UP000001930"/>
    </source>
</evidence>
<dbReference type="AlphaFoldDB" id="Q2SZL4"/>
<reference evidence="2 3" key="1">
    <citation type="journal article" date="2005" name="BMC Genomics">
        <title>Bacterial genome adaptation to niches: divergence of the potential virulence genes in three Burkholderia species of different survival strategies.</title>
        <authorList>
            <person name="Kim H.S."/>
            <person name="Schell M.A."/>
            <person name="Yu Y."/>
            <person name="Ulrich R.L."/>
            <person name="Sarria S.H."/>
            <person name="Nierman W.C."/>
            <person name="DeShazer D."/>
        </authorList>
    </citation>
    <scope>NUCLEOTIDE SEQUENCE [LARGE SCALE GENOMIC DNA]</scope>
    <source>
        <strain evidence="3">ATCC 700388 / DSM 13276 / CCUG 48851 / CIP 106301 / E264</strain>
    </source>
</reference>